<evidence type="ECO:0000256" key="1">
    <source>
        <dbReference type="ARBA" id="ARBA00008950"/>
    </source>
</evidence>
<dbReference type="EMBL" id="QLNI01000008">
    <property type="protein sequence ID" value="RAM03081.1"/>
    <property type="molecule type" value="Genomic_DNA"/>
</dbReference>
<dbReference type="OrthoDB" id="9813918at2"/>
<proteinExistence type="inferred from homology"/>
<feature type="domain" description="Calcineurin-like phosphoesterase" evidence="2">
    <location>
        <begin position="1"/>
        <end position="207"/>
    </location>
</feature>
<organism evidence="4 5">
    <name type="scientific">Desulfobacter hydrogenophilus</name>
    <dbReference type="NCBI Taxonomy" id="2291"/>
    <lineage>
        <taxon>Bacteria</taxon>
        <taxon>Pseudomonadati</taxon>
        <taxon>Thermodesulfobacteriota</taxon>
        <taxon>Desulfobacteria</taxon>
        <taxon>Desulfobacterales</taxon>
        <taxon>Desulfobacteraceae</taxon>
        <taxon>Desulfobacter</taxon>
    </lineage>
</organism>
<dbReference type="GO" id="GO:0005737">
    <property type="term" value="C:cytoplasm"/>
    <property type="evidence" value="ECO:0007669"/>
    <property type="project" value="TreeGrafter"/>
</dbReference>
<gene>
    <name evidence="4" type="ORF">DO021_05530</name>
    <name evidence="3" type="ORF">EYB58_07915</name>
</gene>
<protein>
    <submittedName>
        <fullName evidence="4">Metallophosphoesterase</fullName>
    </submittedName>
</protein>
<dbReference type="Pfam" id="PF12850">
    <property type="entry name" value="Metallophos_2"/>
    <property type="match status" value="1"/>
</dbReference>
<dbReference type="InterPro" id="IPR029052">
    <property type="entry name" value="Metallo-depent_PP-like"/>
</dbReference>
<dbReference type="SUPFAM" id="SSF56300">
    <property type="entry name" value="Metallo-dependent phosphatases"/>
    <property type="match status" value="1"/>
</dbReference>
<comment type="similarity">
    <text evidence="1">Belongs to the metallophosphoesterase superfamily. YfcE family.</text>
</comment>
<name>A0A328FEH4_9BACT</name>
<dbReference type="PANTHER" id="PTHR42850">
    <property type="entry name" value="METALLOPHOSPHOESTERASE"/>
    <property type="match status" value="1"/>
</dbReference>
<evidence type="ECO:0000259" key="2">
    <source>
        <dbReference type="Pfam" id="PF12850"/>
    </source>
</evidence>
<dbReference type="CDD" id="cd00838">
    <property type="entry name" value="MPP_superfamily"/>
    <property type="match status" value="1"/>
</dbReference>
<evidence type="ECO:0000313" key="3">
    <source>
        <dbReference type="EMBL" id="QBH12846.1"/>
    </source>
</evidence>
<accession>A0A328FEH4</accession>
<evidence type="ECO:0000313" key="6">
    <source>
        <dbReference type="Proteomes" id="UP000293902"/>
    </source>
</evidence>
<dbReference type="InterPro" id="IPR011152">
    <property type="entry name" value="Pesterase_MJ0912"/>
</dbReference>
<dbReference type="PANTHER" id="PTHR42850:SF2">
    <property type="entry name" value="BLL5683 PROTEIN"/>
    <property type="match status" value="1"/>
</dbReference>
<dbReference type="InterPro" id="IPR050126">
    <property type="entry name" value="Ap4A_hydrolase"/>
</dbReference>
<dbReference type="InterPro" id="IPR024654">
    <property type="entry name" value="Calcineurin-like_PHP_lpxH"/>
</dbReference>
<sequence length="246" mass="27721">MRIAVISDIHGNLEAFKTVLKDMELQAVNKIISLGDNIGYGADSEAVIQQIIARRIPSILGNHELACVNKKVYKWYIGDVKKSLDDTLSKLSPSSIDYLKELPVNLSQYQAFFVHGFWPDSVRHYLHQIPNSELLHAFGQIKESICFLGHTHKLSLISSEDGDIQVQSLNPGLTQLKKNKKHMVNAGSVGQPRDGDPRAKYVIWDTERYCLDIRYIDYDNQTAARKILAAGLPFKYAQAVDPDIKK</sequence>
<reference evidence="3 6" key="2">
    <citation type="submission" date="2019-02" db="EMBL/GenBank/DDBJ databases">
        <title>Complete genome sequence of Desulfobacter hydrogenophilus AcRS1.</title>
        <authorList>
            <person name="Marietou A."/>
            <person name="Lund M.B."/>
            <person name="Marshall I.P.G."/>
            <person name="Schreiber L."/>
            <person name="Jorgensen B."/>
        </authorList>
    </citation>
    <scope>NUCLEOTIDE SEQUENCE [LARGE SCALE GENOMIC DNA]</scope>
    <source>
        <strain evidence="3 6">AcRS1</strain>
    </source>
</reference>
<evidence type="ECO:0000313" key="5">
    <source>
        <dbReference type="Proteomes" id="UP000248798"/>
    </source>
</evidence>
<dbReference type="RefSeq" id="WP_111954534.1">
    <property type="nucleotide sequence ID" value="NZ_CP036313.1"/>
</dbReference>
<dbReference type="Proteomes" id="UP000293902">
    <property type="component" value="Chromosome"/>
</dbReference>
<dbReference type="Proteomes" id="UP000248798">
    <property type="component" value="Unassembled WGS sequence"/>
</dbReference>
<dbReference type="AlphaFoldDB" id="A0A328FEH4"/>
<dbReference type="PIRSF" id="PIRSF000883">
    <property type="entry name" value="Pesterase_MJ0912"/>
    <property type="match status" value="1"/>
</dbReference>
<dbReference type="EMBL" id="CP036313">
    <property type="protein sequence ID" value="QBH12846.1"/>
    <property type="molecule type" value="Genomic_DNA"/>
</dbReference>
<keyword evidence="6" id="KW-1185">Reference proteome</keyword>
<evidence type="ECO:0000313" key="4">
    <source>
        <dbReference type="EMBL" id="RAM03081.1"/>
    </source>
</evidence>
<dbReference type="GO" id="GO:0016791">
    <property type="term" value="F:phosphatase activity"/>
    <property type="evidence" value="ECO:0007669"/>
    <property type="project" value="TreeGrafter"/>
</dbReference>
<reference evidence="4 5" key="1">
    <citation type="submission" date="2018-06" db="EMBL/GenBank/DDBJ databases">
        <title>Complete Genome Sequence of Desulfobacter hydrogenophilus (DSM3380).</title>
        <authorList>
            <person name="Marietou A."/>
            <person name="Schreiber L."/>
            <person name="Marshall I."/>
            <person name="Jorgensen B."/>
        </authorList>
    </citation>
    <scope>NUCLEOTIDE SEQUENCE [LARGE SCALE GENOMIC DNA]</scope>
    <source>
        <strain evidence="4 5">DSM 3380</strain>
    </source>
</reference>
<dbReference type="Gene3D" id="3.60.21.10">
    <property type="match status" value="1"/>
</dbReference>